<evidence type="ECO:0000313" key="3">
    <source>
        <dbReference type="EMBL" id="TBT88605.1"/>
    </source>
</evidence>
<sequence>MHRPRTSRSLSAALAAGVLMGALLTGCATTPGEPVTSPSERPPLASPTKPLPERTTPGPISPPVSTPATPVPEEIVTRPEVQAAVQAEAERLGVDPVNVTVVAYESITWNDGSLGCPEPGKMYTQALVPGHRLVLSVAGNQASYHAGNAGTFSYCPNPILPASGSSPNA</sequence>
<feature type="region of interest" description="Disordered" evidence="1">
    <location>
        <begin position="27"/>
        <end position="71"/>
    </location>
</feature>
<dbReference type="OrthoDB" id="5801841at2"/>
<accession>A0A4Q9KH08</accession>
<dbReference type="PROSITE" id="PS51257">
    <property type="entry name" value="PROKAR_LIPOPROTEIN"/>
    <property type="match status" value="1"/>
</dbReference>
<protein>
    <recommendedName>
        <fullName evidence="5">PASTA domain-containing protein</fullName>
    </recommendedName>
</protein>
<dbReference type="EMBL" id="SDMQ01000001">
    <property type="protein sequence ID" value="TBT88605.1"/>
    <property type="molecule type" value="Genomic_DNA"/>
</dbReference>
<evidence type="ECO:0008006" key="5">
    <source>
        <dbReference type="Google" id="ProtNLM"/>
    </source>
</evidence>
<keyword evidence="4" id="KW-1185">Reference proteome</keyword>
<keyword evidence="2" id="KW-0732">Signal</keyword>
<name>A0A4Q9KH08_9ACTN</name>
<dbReference type="AlphaFoldDB" id="A0A4Q9KH08"/>
<reference evidence="3 4" key="1">
    <citation type="submission" date="2019-01" db="EMBL/GenBank/DDBJ databases">
        <title>Lactibacter flavus gen. nov., sp. nov., a novel bacterium of the family Propionibacteriaceae isolated from raw milk and dairy products.</title>
        <authorList>
            <person name="Huptas C."/>
            <person name="Wenning M."/>
            <person name="Breitenwieser F."/>
            <person name="Doll E."/>
            <person name="Von Neubeck M."/>
            <person name="Busse H.-J."/>
            <person name="Scherer S."/>
        </authorList>
    </citation>
    <scope>NUCLEOTIDE SEQUENCE [LARGE SCALE GENOMIC DNA]</scope>
    <source>
        <strain evidence="3 4">KCTC 33808</strain>
    </source>
</reference>
<proteinExistence type="predicted"/>
<comment type="caution">
    <text evidence="3">The sequence shown here is derived from an EMBL/GenBank/DDBJ whole genome shotgun (WGS) entry which is preliminary data.</text>
</comment>
<feature type="chain" id="PRO_5020639283" description="PASTA domain-containing protein" evidence="2">
    <location>
        <begin position="29"/>
        <end position="169"/>
    </location>
</feature>
<organism evidence="3 4">
    <name type="scientific">Propioniciclava sinopodophylli</name>
    <dbReference type="NCBI Taxonomy" id="1837344"/>
    <lineage>
        <taxon>Bacteria</taxon>
        <taxon>Bacillati</taxon>
        <taxon>Actinomycetota</taxon>
        <taxon>Actinomycetes</taxon>
        <taxon>Propionibacteriales</taxon>
        <taxon>Propionibacteriaceae</taxon>
        <taxon>Propioniciclava</taxon>
    </lineage>
</organism>
<evidence type="ECO:0000256" key="1">
    <source>
        <dbReference type="SAM" id="MobiDB-lite"/>
    </source>
</evidence>
<dbReference type="RefSeq" id="WP_131166735.1">
    <property type="nucleotide sequence ID" value="NZ_SDMQ01000001.1"/>
</dbReference>
<gene>
    <name evidence="3" type="ORF">ET989_01235</name>
</gene>
<dbReference type="Proteomes" id="UP000292373">
    <property type="component" value="Unassembled WGS sequence"/>
</dbReference>
<evidence type="ECO:0000256" key="2">
    <source>
        <dbReference type="SAM" id="SignalP"/>
    </source>
</evidence>
<evidence type="ECO:0000313" key="4">
    <source>
        <dbReference type="Proteomes" id="UP000292373"/>
    </source>
</evidence>
<feature type="signal peptide" evidence="2">
    <location>
        <begin position="1"/>
        <end position="28"/>
    </location>
</feature>